<dbReference type="HAMAP" id="MF_02065">
    <property type="entry name" value="MltG"/>
    <property type="match status" value="1"/>
</dbReference>
<dbReference type="GO" id="GO:0009252">
    <property type="term" value="P:peptidoglycan biosynthetic process"/>
    <property type="evidence" value="ECO:0007669"/>
    <property type="project" value="UniProtKB-UniRule"/>
</dbReference>
<evidence type="ECO:0000313" key="8">
    <source>
        <dbReference type="EMBL" id="PIS06149.1"/>
    </source>
</evidence>
<evidence type="ECO:0000256" key="7">
    <source>
        <dbReference type="HAMAP-Rule" id="MF_02065"/>
    </source>
</evidence>
<evidence type="ECO:0000256" key="4">
    <source>
        <dbReference type="ARBA" id="ARBA00023136"/>
    </source>
</evidence>
<gene>
    <name evidence="7" type="primary">mltG</name>
    <name evidence="8" type="ORF">COT80_01090</name>
</gene>
<dbReference type="CDD" id="cd08010">
    <property type="entry name" value="MltG_like"/>
    <property type="match status" value="1"/>
</dbReference>
<organism evidence="8 9">
    <name type="scientific">Candidatus Buchananbacteria bacterium CG10_big_fil_rev_8_21_14_0_10_33_19</name>
    <dbReference type="NCBI Taxonomy" id="1974525"/>
    <lineage>
        <taxon>Bacteria</taxon>
        <taxon>Candidatus Buchananiibacteriota</taxon>
    </lineage>
</organism>
<reference evidence="9" key="1">
    <citation type="submission" date="2017-09" db="EMBL/GenBank/DDBJ databases">
        <title>Depth-based differentiation of microbial function through sediment-hosted aquifers and enrichment of novel symbionts in the deep terrestrial subsurface.</title>
        <authorList>
            <person name="Probst A.J."/>
            <person name="Ladd B."/>
            <person name="Jarett J.K."/>
            <person name="Geller-Mcgrath D.E."/>
            <person name="Sieber C.M.K."/>
            <person name="Emerson J.B."/>
            <person name="Anantharaman K."/>
            <person name="Thomas B.C."/>
            <person name="Malmstrom R."/>
            <person name="Stieglmeier M."/>
            <person name="Klingl A."/>
            <person name="Woyke T."/>
            <person name="Ryan C.M."/>
            <person name="Banfield J.F."/>
        </authorList>
    </citation>
    <scope>NUCLEOTIDE SEQUENCE [LARGE SCALE GENOMIC DNA]</scope>
</reference>
<dbReference type="Pfam" id="PF02618">
    <property type="entry name" value="YceG"/>
    <property type="match status" value="1"/>
</dbReference>
<evidence type="ECO:0000256" key="3">
    <source>
        <dbReference type="ARBA" id="ARBA00022989"/>
    </source>
</evidence>
<dbReference type="Gene3D" id="3.30.1490.480">
    <property type="entry name" value="Endolytic murein transglycosylase"/>
    <property type="match status" value="1"/>
</dbReference>
<dbReference type="PANTHER" id="PTHR30518:SF2">
    <property type="entry name" value="ENDOLYTIC MUREIN TRANSGLYCOSYLASE"/>
    <property type="match status" value="1"/>
</dbReference>
<feature type="site" description="Important for catalytic activity" evidence="7">
    <location>
        <position position="218"/>
    </location>
</feature>
<dbReference type="InterPro" id="IPR003770">
    <property type="entry name" value="MLTG-like"/>
</dbReference>
<dbReference type="AlphaFoldDB" id="A0A2H0W458"/>
<evidence type="ECO:0000313" key="9">
    <source>
        <dbReference type="Proteomes" id="UP000229056"/>
    </source>
</evidence>
<protein>
    <recommendedName>
        <fullName evidence="7">Endolytic murein transglycosylase</fullName>
        <ecNumber evidence="7">4.2.2.29</ecNumber>
    </recommendedName>
    <alternativeName>
        <fullName evidence="7">Peptidoglycan lytic transglycosylase</fullName>
    </alternativeName>
    <alternativeName>
        <fullName evidence="7">Peptidoglycan polymerization terminase</fullName>
    </alternativeName>
</protein>
<evidence type="ECO:0000256" key="2">
    <source>
        <dbReference type="ARBA" id="ARBA00022692"/>
    </source>
</evidence>
<keyword evidence="5 7" id="KW-0456">Lyase</keyword>
<keyword evidence="3 7" id="KW-1133">Transmembrane helix</keyword>
<comment type="caution">
    <text evidence="8">The sequence shown here is derived from an EMBL/GenBank/DDBJ whole genome shotgun (WGS) entry which is preliminary data.</text>
</comment>
<accession>A0A2H0W458</accession>
<keyword evidence="2 7" id="KW-0812">Transmembrane</keyword>
<dbReference type="GO" id="GO:0008932">
    <property type="term" value="F:lytic endotransglycosylase activity"/>
    <property type="evidence" value="ECO:0007669"/>
    <property type="project" value="UniProtKB-UniRule"/>
</dbReference>
<dbReference type="EC" id="4.2.2.29" evidence="7"/>
<dbReference type="Proteomes" id="UP000229056">
    <property type="component" value="Unassembled WGS sequence"/>
</dbReference>
<dbReference type="NCBIfam" id="TIGR00247">
    <property type="entry name" value="endolytic transglycosylase MltG"/>
    <property type="match status" value="1"/>
</dbReference>
<evidence type="ECO:0000256" key="5">
    <source>
        <dbReference type="ARBA" id="ARBA00023239"/>
    </source>
</evidence>
<keyword evidence="1 7" id="KW-1003">Cell membrane</keyword>
<evidence type="ECO:0000256" key="6">
    <source>
        <dbReference type="ARBA" id="ARBA00023316"/>
    </source>
</evidence>
<sequence>MKKIVILVVFIVFFLTVYFLIDIFTPNSKDKSDIYFDIKIGETLNDVSDDLLSQDLIRHKFIFELYTKLKGQQSKIVAGNHALSKNMSMIDVLRIITTGTSLSNESVITIIEGWRAEEIADYLEKNDIVLKSEFLTAIAIDDWRDQYDFLADVKTKNLEGFLFPDTYRIFSDATVEDIIRKMLDNFDSKLTDQTKADIVSQGKNIFDVVTLASIIEREVPNDADKKMIADVFLKRLKDGIALQSDATVNYVTGYGRSQPTYDDLKIDSLYNTYKYRGLPPGPISNPGVGSIEAVVYPTRNAHYYFLTTKDDGTVIYSQTYEEHLRNKAKYLD</sequence>
<name>A0A2H0W458_9BACT</name>
<comment type="similarity">
    <text evidence="7">Belongs to the transglycosylase MltG family.</text>
</comment>
<comment type="function">
    <text evidence="7">Functions as a peptidoglycan terminase that cleaves nascent peptidoglycan strands endolytically to terminate their elongation.</text>
</comment>
<comment type="catalytic activity">
    <reaction evidence="7">
        <text>a peptidoglycan chain = a peptidoglycan chain with N-acetyl-1,6-anhydromuramyl-[peptide] at the reducing end + a peptidoglycan chain with N-acetylglucosamine at the non-reducing end.</text>
        <dbReference type="EC" id="4.2.2.29"/>
    </reaction>
</comment>
<keyword evidence="4 7" id="KW-0472">Membrane</keyword>
<keyword evidence="6 7" id="KW-0961">Cell wall biogenesis/degradation</keyword>
<dbReference type="GO" id="GO:0071555">
    <property type="term" value="P:cell wall organization"/>
    <property type="evidence" value="ECO:0007669"/>
    <property type="project" value="UniProtKB-KW"/>
</dbReference>
<dbReference type="EMBL" id="PEZY01000005">
    <property type="protein sequence ID" value="PIS06149.1"/>
    <property type="molecule type" value="Genomic_DNA"/>
</dbReference>
<dbReference type="PANTHER" id="PTHR30518">
    <property type="entry name" value="ENDOLYTIC MUREIN TRANSGLYCOSYLASE"/>
    <property type="match status" value="1"/>
</dbReference>
<proteinExistence type="inferred from homology"/>
<evidence type="ECO:0000256" key="1">
    <source>
        <dbReference type="ARBA" id="ARBA00022475"/>
    </source>
</evidence>
<dbReference type="GO" id="GO:0005886">
    <property type="term" value="C:plasma membrane"/>
    <property type="evidence" value="ECO:0007669"/>
    <property type="project" value="UniProtKB-UniRule"/>
</dbReference>